<keyword evidence="7 8" id="KW-0472">Membrane</keyword>
<reference evidence="10 11" key="1">
    <citation type="submission" date="2019-08" db="EMBL/GenBank/DDBJ databases">
        <title>In-depth cultivation of the pig gut microbiome towards novel bacterial diversity and tailored functional studies.</title>
        <authorList>
            <person name="Wylensek D."/>
            <person name="Hitch T.C.A."/>
            <person name="Clavel T."/>
        </authorList>
    </citation>
    <scope>NUCLEOTIDE SEQUENCE [LARGE SCALE GENOMIC DNA]</scope>
    <source>
        <strain evidence="10 11">Oil+RF-744-GAM-WT-6</strain>
    </source>
</reference>
<dbReference type="PRINTS" id="PR00758">
    <property type="entry name" value="ARSENICPUMP"/>
</dbReference>
<comment type="subcellular location">
    <subcellularLocation>
        <location evidence="1">Cell membrane</location>
        <topology evidence="1">Multi-pass membrane protein</topology>
    </subcellularLocation>
</comment>
<evidence type="ECO:0000256" key="2">
    <source>
        <dbReference type="ARBA" id="ARBA00009843"/>
    </source>
</evidence>
<dbReference type="GO" id="GO:0015105">
    <property type="term" value="F:arsenite transmembrane transporter activity"/>
    <property type="evidence" value="ECO:0007669"/>
    <property type="project" value="InterPro"/>
</dbReference>
<dbReference type="PANTHER" id="PTHR43568">
    <property type="entry name" value="P PROTEIN"/>
    <property type="match status" value="1"/>
</dbReference>
<dbReference type="EMBL" id="VUMN01000033">
    <property type="protein sequence ID" value="MSS59471.1"/>
    <property type="molecule type" value="Genomic_DNA"/>
</dbReference>
<feature type="domain" description="Citrate transporter-like" evidence="9">
    <location>
        <begin position="14"/>
        <end position="364"/>
    </location>
</feature>
<dbReference type="Proteomes" id="UP000461880">
    <property type="component" value="Unassembled WGS sequence"/>
</dbReference>
<keyword evidence="3" id="KW-0813">Transport</keyword>
<evidence type="ECO:0000256" key="8">
    <source>
        <dbReference type="SAM" id="Phobius"/>
    </source>
</evidence>
<dbReference type="PANTHER" id="PTHR43568:SF1">
    <property type="entry name" value="P PROTEIN"/>
    <property type="match status" value="1"/>
</dbReference>
<feature type="transmembrane region" description="Helical" evidence="8">
    <location>
        <begin position="177"/>
        <end position="197"/>
    </location>
</feature>
<keyword evidence="6 8" id="KW-1133">Transmembrane helix</keyword>
<organism evidence="10 11">
    <name type="scientific">Stecheria intestinalis</name>
    <dbReference type="NCBI Taxonomy" id="2606630"/>
    <lineage>
        <taxon>Bacteria</taxon>
        <taxon>Bacillati</taxon>
        <taxon>Bacillota</taxon>
        <taxon>Erysipelotrichia</taxon>
        <taxon>Erysipelotrichales</taxon>
        <taxon>Erysipelotrichaceae</taxon>
        <taxon>Stecheria</taxon>
    </lineage>
</organism>
<accession>A0A7X2NTW5</accession>
<feature type="transmembrane region" description="Helical" evidence="8">
    <location>
        <begin position="357"/>
        <end position="383"/>
    </location>
</feature>
<sequence>MTVWIALAMFAAMYVLLLRFPDHRYLIALCTAALFMITGMVSPADAIANIDWNVIMMIGGTMATVSLFIESRMPARMAETLLKHTSNVCWAVIALSALSGIISAFVDNVATVLMVAPVGLAVAEKLKINPVPVIISISVSSNLQGAATLVGDTTSILLGQYAGMSFNDFFVMNGRPGIALAVETGAIASLVVLYGLFRKEKAPVNSEVVTKVTDYVPSFLMLATIGGLIIASQFQNKPALTNGIICVSVALVGILYECLHRHSSAPLDKVMKEMDYKTLLLLAGLFMVIAGITEAGVIDLIADFFLKIGGSSKLVMYVLIVGVSVVLSAFIDNIPYVATMLPVVRGIASMMGMSDPYLFYFGLLIGATLGGNLTPVGASANIAGIGVLQKKGYQVSTKDFMRIGVPFTLTAAICGAAVVWLFWA</sequence>
<comment type="similarity">
    <text evidence="2">Belongs to the CitM (TC 2.A.11) transporter family.</text>
</comment>
<protein>
    <submittedName>
        <fullName evidence="10">Arsenic transporter</fullName>
    </submittedName>
</protein>
<keyword evidence="4" id="KW-1003">Cell membrane</keyword>
<evidence type="ECO:0000313" key="10">
    <source>
        <dbReference type="EMBL" id="MSS59471.1"/>
    </source>
</evidence>
<keyword evidence="5 8" id="KW-0812">Transmembrane</keyword>
<feature type="transmembrane region" description="Helical" evidence="8">
    <location>
        <begin position="50"/>
        <end position="68"/>
    </location>
</feature>
<evidence type="ECO:0000256" key="5">
    <source>
        <dbReference type="ARBA" id="ARBA00022692"/>
    </source>
</evidence>
<keyword evidence="11" id="KW-1185">Reference proteome</keyword>
<feature type="transmembrane region" description="Helical" evidence="8">
    <location>
        <begin position="88"/>
        <end position="106"/>
    </location>
</feature>
<dbReference type="InterPro" id="IPR004680">
    <property type="entry name" value="Cit_transptr-like_dom"/>
</dbReference>
<evidence type="ECO:0000259" key="9">
    <source>
        <dbReference type="Pfam" id="PF03600"/>
    </source>
</evidence>
<feature type="transmembrane region" description="Helical" evidence="8">
    <location>
        <begin position="240"/>
        <end position="259"/>
    </location>
</feature>
<feature type="transmembrane region" description="Helical" evidence="8">
    <location>
        <begin position="218"/>
        <end position="234"/>
    </location>
</feature>
<dbReference type="Pfam" id="PF03600">
    <property type="entry name" value="CitMHS"/>
    <property type="match status" value="1"/>
</dbReference>
<name>A0A7X2NTW5_9FIRM</name>
<proteinExistence type="inferred from homology"/>
<dbReference type="AlphaFoldDB" id="A0A7X2NTW5"/>
<feature type="transmembrane region" description="Helical" evidence="8">
    <location>
        <begin position="25"/>
        <end position="44"/>
    </location>
</feature>
<evidence type="ECO:0000256" key="4">
    <source>
        <dbReference type="ARBA" id="ARBA00022475"/>
    </source>
</evidence>
<feature type="transmembrane region" description="Helical" evidence="8">
    <location>
        <begin position="279"/>
        <end position="302"/>
    </location>
</feature>
<evidence type="ECO:0000256" key="1">
    <source>
        <dbReference type="ARBA" id="ARBA00004651"/>
    </source>
</evidence>
<dbReference type="InterPro" id="IPR000802">
    <property type="entry name" value="Arsenical_pump_ArsB"/>
</dbReference>
<dbReference type="GO" id="GO:0005886">
    <property type="term" value="C:plasma membrane"/>
    <property type="evidence" value="ECO:0007669"/>
    <property type="project" value="UniProtKB-SubCell"/>
</dbReference>
<feature type="transmembrane region" description="Helical" evidence="8">
    <location>
        <begin position="314"/>
        <end position="336"/>
    </location>
</feature>
<dbReference type="InterPro" id="IPR051475">
    <property type="entry name" value="Diverse_Ion_Transporter"/>
</dbReference>
<evidence type="ECO:0000256" key="6">
    <source>
        <dbReference type="ARBA" id="ARBA00022989"/>
    </source>
</evidence>
<comment type="caution">
    <text evidence="10">The sequence shown here is derived from an EMBL/GenBank/DDBJ whole genome shotgun (WGS) entry which is preliminary data.</text>
</comment>
<gene>
    <name evidence="10" type="ORF">FYJ51_11270</name>
</gene>
<evidence type="ECO:0000313" key="11">
    <source>
        <dbReference type="Proteomes" id="UP000461880"/>
    </source>
</evidence>
<dbReference type="RefSeq" id="WP_154505728.1">
    <property type="nucleotide sequence ID" value="NZ_VUMN01000033.1"/>
</dbReference>
<evidence type="ECO:0000256" key="3">
    <source>
        <dbReference type="ARBA" id="ARBA00022448"/>
    </source>
</evidence>
<feature type="transmembrane region" description="Helical" evidence="8">
    <location>
        <begin position="403"/>
        <end position="423"/>
    </location>
</feature>
<evidence type="ECO:0000256" key="7">
    <source>
        <dbReference type="ARBA" id="ARBA00023136"/>
    </source>
</evidence>